<evidence type="ECO:0000259" key="1">
    <source>
        <dbReference type="Pfam" id="PF05193"/>
    </source>
</evidence>
<dbReference type="InterPro" id="IPR007863">
    <property type="entry name" value="Peptidase_M16_C"/>
</dbReference>
<dbReference type="EMBL" id="BAAAQM010000076">
    <property type="protein sequence ID" value="GAA2003059.1"/>
    <property type="molecule type" value="Genomic_DNA"/>
</dbReference>
<keyword evidence="3" id="KW-1185">Reference proteome</keyword>
<proteinExistence type="predicted"/>
<evidence type="ECO:0000313" key="3">
    <source>
        <dbReference type="Proteomes" id="UP001499854"/>
    </source>
</evidence>
<evidence type="ECO:0000313" key="2">
    <source>
        <dbReference type="EMBL" id="GAA2003059.1"/>
    </source>
</evidence>
<comment type="caution">
    <text evidence="2">The sequence shown here is derived from an EMBL/GenBank/DDBJ whole genome shotgun (WGS) entry which is preliminary data.</text>
</comment>
<protein>
    <submittedName>
        <fullName evidence="2">Pitrilysin family protein</fullName>
    </submittedName>
</protein>
<dbReference type="Gene3D" id="3.30.830.10">
    <property type="entry name" value="Metalloenzyme, LuxS/M16 peptidase-like"/>
    <property type="match status" value="2"/>
</dbReference>
<dbReference type="PANTHER" id="PTHR11851">
    <property type="entry name" value="METALLOPROTEASE"/>
    <property type="match status" value="1"/>
</dbReference>
<dbReference type="RefSeq" id="WP_344662564.1">
    <property type="nucleotide sequence ID" value="NZ_BAAAQM010000076.1"/>
</dbReference>
<feature type="domain" description="Peptidase M16 C-terminal" evidence="1">
    <location>
        <begin position="176"/>
        <end position="350"/>
    </location>
</feature>
<accession>A0ABN2TA73</accession>
<sequence length="447" mass="46206">MRRLPALGPFAPLPVPDHVDTALPGGLAVLAVRRAGEPLVEIRLRIPFGGAAPAAGRLLARTLFAGTASWPAERIAASARAVGGTLDADADADRLQVSGRALAAGLSSLLGTLGGVLTEASYPPGEVALARDRLLDQLRVAGRRPDQLAGAALARRIYPGHPYGSRFADPADLGAVTPADLRALHAAFVRPGGSTLILVGDLDPVAAVQTAGRRLAAWTGVSAGRTPPPVPPLNPGTLLVLDRPGSSRSSLRMAFPAVARGHPDNAALRLANLVFGGYSGSRWTANLREDKGYAYGPRSTVQDLPAGSHLIASAEVAAEHTGPALAETLYELGRMACLPPRRSEVDRARDYTLGSLAVLGMSTHRDLADLAAGLVGAGLPLTYLAEYVERLAAVTVQDVHAAATTYLAPSGAVAVLLGDAARVGRSVAALTPVAIADSRERDFSEYP</sequence>
<dbReference type="Proteomes" id="UP001499854">
    <property type="component" value="Unassembled WGS sequence"/>
</dbReference>
<dbReference type="Pfam" id="PF05193">
    <property type="entry name" value="Peptidase_M16_C"/>
    <property type="match status" value="1"/>
</dbReference>
<name>A0ABN2TA73_9ACTN</name>
<reference evidence="2 3" key="1">
    <citation type="journal article" date="2019" name="Int. J. Syst. Evol. Microbiol.">
        <title>The Global Catalogue of Microorganisms (GCM) 10K type strain sequencing project: providing services to taxonomists for standard genome sequencing and annotation.</title>
        <authorList>
            <consortium name="The Broad Institute Genomics Platform"/>
            <consortium name="The Broad Institute Genome Sequencing Center for Infectious Disease"/>
            <person name="Wu L."/>
            <person name="Ma J."/>
        </authorList>
    </citation>
    <scope>NUCLEOTIDE SEQUENCE [LARGE SCALE GENOMIC DNA]</scope>
    <source>
        <strain evidence="2 3">JCM 16013</strain>
    </source>
</reference>
<organism evidence="2 3">
    <name type="scientific">Catenulispora subtropica</name>
    <dbReference type="NCBI Taxonomy" id="450798"/>
    <lineage>
        <taxon>Bacteria</taxon>
        <taxon>Bacillati</taxon>
        <taxon>Actinomycetota</taxon>
        <taxon>Actinomycetes</taxon>
        <taxon>Catenulisporales</taxon>
        <taxon>Catenulisporaceae</taxon>
        <taxon>Catenulispora</taxon>
    </lineage>
</organism>
<dbReference type="PANTHER" id="PTHR11851:SF224">
    <property type="entry name" value="PROCESSING PROTEASE"/>
    <property type="match status" value="1"/>
</dbReference>
<dbReference type="SUPFAM" id="SSF63411">
    <property type="entry name" value="LuxS/MPP-like metallohydrolase"/>
    <property type="match status" value="2"/>
</dbReference>
<dbReference type="InterPro" id="IPR011249">
    <property type="entry name" value="Metalloenz_LuxS/M16"/>
</dbReference>
<dbReference type="InterPro" id="IPR050361">
    <property type="entry name" value="MPP/UQCRC_Complex"/>
</dbReference>
<gene>
    <name evidence="2" type="ORF">GCM10009838_81370</name>
</gene>